<dbReference type="EMBL" id="JAKJXO020000006">
    <property type="protein sequence ID" value="KAL1603558.1"/>
    <property type="molecule type" value="Genomic_DNA"/>
</dbReference>
<dbReference type="InterPro" id="IPR010730">
    <property type="entry name" value="HET"/>
</dbReference>
<comment type="caution">
    <text evidence="3">The sequence shown here is derived from an EMBL/GenBank/DDBJ whole genome shotgun (WGS) entry which is preliminary data.</text>
</comment>
<gene>
    <name evidence="3" type="ORF">SLS60_005146</name>
</gene>
<sequence length="742" mass="82855">MPCTSCCDLDSTLSPPAYRPGDIHTWAKDLFETASNGCPICHLIWDGISYFVEERKLDSLLKYEYDNIDIQLASSGMGSPLTVHAWNDDGVLLEVEFFATPTKFLDAPWSQFSLADLIAPSSGDAACFECIRTWVAECEADHPECADPLTPQLPTRVIDINPTWRGNRPYLWETNGVRGRYTALSYVWGSQISATKGSNLTTTTANLARHKKHIPWHSIPKTIQDAMTTTLAIGLRYIWVDALAILQDDVEDWARESGRMAEVYANATLTVAATSTEHAQEGMFKPRQAASKCIQVWPLAAPTVPSHSSKTVKIMARCHLYEGIYNLPLQRRAWTLQEHVLSRRVVQYTSGQLVWHCRSARAIESRRVLQSSFRYPGTASEAFKPIVLKFSPNDDASRTLEQRKDILLALWDDLVHHFSERRLTQAQDKLPAMSGLAKHIQTLGNGLLGRYLAGMWETELVYALTWTTKATFSSMKGNVAPHKPRSYRAPSWSWASVDGPIDPPWKDSLLKDAGRRCHVVDVHCELSTGDPTGKLRSAYLILRGRCVEGTLSKRRCTTFKFEDTSSSMSSADGVLELDRIIEKCRDVYTDELDIEVVREQTSVAGGGDAAPTPSPAQTDSQEKSRDSHSAASRLLRWSRSFSRAKSLSSEHKPAPEDVRTSSDIDAETFASKPAFQHVYSLKVRCFFLGIEREARQKNFGEATALLLVPSTTVPGAFERVGLCQGMLLRCFDEVDEQNVKIV</sequence>
<feature type="domain" description="Heterokaryon incompatibility" evidence="2">
    <location>
        <begin position="181"/>
        <end position="338"/>
    </location>
</feature>
<keyword evidence="4" id="KW-1185">Reference proteome</keyword>
<dbReference type="Proteomes" id="UP001521785">
    <property type="component" value="Unassembled WGS sequence"/>
</dbReference>
<evidence type="ECO:0000313" key="3">
    <source>
        <dbReference type="EMBL" id="KAL1603558.1"/>
    </source>
</evidence>
<dbReference type="PANTHER" id="PTHR33112:SF16">
    <property type="entry name" value="HETEROKARYON INCOMPATIBILITY DOMAIN-CONTAINING PROTEIN"/>
    <property type="match status" value="1"/>
</dbReference>
<name>A0ABR3RGZ2_9PLEO</name>
<dbReference type="PANTHER" id="PTHR33112">
    <property type="entry name" value="DOMAIN PROTEIN, PUTATIVE-RELATED"/>
    <property type="match status" value="1"/>
</dbReference>
<dbReference type="Pfam" id="PF06985">
    <property type="entry name" value="HET"/>
    <property type="match status" value="1"/>
</dbReference>
<accession>A0ABR3RGZ2</accession>
<organism evidence="3 4">
    <name type="scientific">Paraconiothyrium brasiliense</name>
    <dbReference type="NCBI Taxonomy" id="300254"/>
    <lineage>
        <taxon>Eukaryota</taxon>
        <taxon>Fungi</taxon>
        <taxon>Dikarya</taxon>
        <taxon>Ascomycota</taxon>
        <taxon>Pezizomycotina</taxon>
        <taxon>Dothideomycetes</taxon>
        <taxon>Pleosporomycetidae</taxon>
        <taxon>Pleosporales</taxon>
        <taxon>Massarineae</taxon>
        <taxon>Didymosphaeriaceae</taxon>
        <taxon>Paraconiothyrium</taxon>
    </lineage>
</organism>
<evidence type="ECO:0000259" key="2">
    <source>
        <dbReference type="Pfam" id="PF06985"/>
    </source>
</evidence>
<reference evidence="3 4" key="1">
    <citation type="submission" date="2024-02" db="EMBL/GenBank/DDBJ databases">
        <title>De novo assembly and annotation of 12 fungi associated with fruit tree decline syndrome in Ontario, Canada.</title>
        <authorList>
            <person name="Sulman M."/>
            <person name="Ellouze W."/>
            <person name="Ilyukhin E."/>
        </authorList>
    </citation>
    <scope>NUCLEOTIDE SEQUENCE [LARGE SCALE GENOMIC DNA]</scope>
    <source>
        <strain evidence="3 4">M42-189</strain>
    </source>
</reference>
<feature type="region of interest" description="Disordered" evidence="1">
    <location>
        <begin position="602"/>
        <end position="632"/>
    </location>
</feature>
<protein>
    <recommendedName>
        <fullName evidence="2">Heterokaryon incompatibility domain-containing protein</fullName>
    </recommendedName>
</protein>
<proteinExistence type="predicted"/>
<evidence type="ECO:0000256" key="1">
    <source>
        <dbReference type="SAM" id="MobiDB-lite"/>
    </source>
</evidence>
<evidence type="ECO:0000313" key="4">
    <source>
        <dbReference type="Proteomes" id="UP001521785"/>
    </source>
</evidence>